<dbReference type="AlphaFoldDB" id="A0A0A8XVL1"/>
<protein>
    <submittedName>
        <fullName evidence="1">Uncharacterized protein</fullName>
    </submittedName>
</protein>
<sequence>MFQIINMAGVQVLLSSQNEQISENYTTIAITVAKLHFFEAISHNHTFSSFCIAKLHL</sequence>
<reference evidence="1" key="1">
    <citation type="submission" date="2014-09" db="EMBL/GenBank/DDBJ databases">
        <authorList>
            <person name="Magalhaes I.L.F."/>
            <person name="Oliveira U."/>
            <person name="Santos F.R."/>
            <person name="Vidigal T.H.D.A."/>
            <person name="Brescovit A.D."/>
            <person name="Santos A.J."/>
        </authorList>
    </citation>
    <scope>NUCLEOTIDE SEQUENCE</scope>
    <source>
        <tissue evidence="1">Shoot tissue taken approximately 20 cm above the soil surface</tissue>
    </source>
</reference>
<evidence type="ECO:0000313" key="1">
    <source>
        <dbReference type="EMBL" id="JAD16685.1"/>
    </source>
</evidence>
<name>A0A0A8XVL1_ARUDO</name>
<reference evidence="1" key="2">
    <citation type="journal article" date="2015" name="Data Brief">
        <title>Shoot transcriptome of the giant reed, Arundo donax.</title>
        <authorList>
            <person name="Barrero R.A."/>
            <person name="Guerrero F.D."/>
            <person name="Moolhuijzen P."/>
            <person name="Goolsby J.A."/>
            <person name="Tidwell J."/>
            <person name="Bellgard S.E."/>
            <person name="Bellgard M.I."/>
        </authorList>
    </citation>
    <scope>NUCLEOTIDE SEQUENCE</scope>
    <source>
        <tissue evidence="1">Shoot tissue taken approximately 20 cm above the soil surface</tissue>
    </source>
</reference>
<dbReference type="EMBL" id="GBRH01281210">
    <property type="protein sequence ID" value="JAD16685.1"/>
    <property type="molecule type" value="Transcribed_RNA"/>
</dbReference>
<organism evidence="1">
    <name type="scientific">Arundo donax</name>
    <name type="common">Giant reed</name>
    <name type="synonym">Donax arundinaceus</name>
    <dbReference type="NCBI Taxonomy" id="35708"/>
    <lineage>
        <taxon>Eukaryota</taxon>
        <taxon>Viridiplantae</taxon>
        <taxon>Streptophyta</taxon>
        <taxon>Embryophyta</taxon>
        <taxon>Tracheophyta</taxon>
        <taxon>Spermatophyta</taxon>
        <taxon>Magnoliopsida</taxon>
        <taxon>Liliopsida</taxon>
        <taxon>Poales</taxon>
        <taxon>Poaceae</taxon>
        <taxon>PACMAD clade</taxon>
        <taxon>Arundinoideae</taxon>
        <taxon>Arundineae</taxon>
        <taxon>Arundo</taxon>
    </lineage>
</organism>
<accession>A0A0A8XVL1</accession>
<proteinExistence type="predicted"/>